<comment type="similarity">
    <text evidence="1">Belongs to the DNA polymerase type-B-like family.</text>
</comment>
<dbReference type="InterPro" id="IPR045862">
    <property type="entry name" value="Trf4-like"/>
</dbReference>
<feature type="compositionally biased region" description="Basic residues" evidence="5">
    <location>
        <begin position="477"/>
        <end position="489"/>
    </location>
</feature>
<dbReference type="Gene3D" id="1.10.1410.10">
    <property type="match status" value="1"/>
</dbReference>
<dbReference type="Pfam" id="PF22600">
    <property type="entry name" value="MTPAP-like_central"/>
    <property type="match status" value="1"/>
</dbReference>
<proteinExistence type="inferred from homology"/>
<dbReference type="PANTHER" id="PTHR23092">
    <property type="entry name" value="POLY(A) RNA POLYMERASE"/>
    <property type="match status" value="1"/>
</dbReference>
<dbReference type="SUPFAM" id="SSF81301">
    <property type="entry name" value="Nucleotidyltransferase"/>
    <property type="match status" value="1"/>
</dbReference>
<gene>
    <name evidence="8" type="ORF">N7505_001443</name>
</gene>
<feature type="region of interest" description="Disordered" evidence="5">
    <location>
        <begin position="408"/>
        <end position="436"/>
    </location>
</feature>
<dbReference type="SUPFAM" id="SSF81631">
    <property type="entry name" value="PAP/OAS1 substrate-binding domain"/>
    <property type="match status" value="1"/>
</dbReference>
<dbReference type="EC" id="2.7.7.19" evidence="2"/>
<dbReference type="EMBL" id="JAPVEB010000001">
    <property type="protein sequence ID" value="KAJ5283463.1"/>
    <property type="molecule type" value="Genomic_DNA"/>
</dbReference>
<evidence type="ECO:0000256" key="3">
    <source>
        <dbReference type="ARBA" id="ARBA00022723"/>
    </source>
</evidence>
<accession>A0ABQ8WWV8</accession>
<feature type="domain" description="PAP-associated" evidence="6">
    <location>
        <begin position="287"/>
        <end position="337"/>
    </location>
</feature>
<comment type="caution">
    <text evidence="8">The sequence shown here is derived from an EMBL/GenBank/DDBJ whole genome shotgun (WGS) entry which is preliminary data.</text>
</comment>
<feature type="domain" description="Poly(A) RNA polymerase mitochondrial-like central palm" evidence="7">
    <location>
        <begin position="89"/>
        <end position="231"/>
    </location>
</feature>
<evidence type="ECO:0000256" key="4">
    <source>
        <dbReference type="ARBA" id="ARBA00022842"/>
    </source>
</evidence>
<feature type="region of interest" description="Disordered" evidence="5">
    <location>
        <begin position="448"/>
        <end position="489"/>
    </location>
</feature>
<dbReference type="Pfam" id="PF03828">
    <property type="entry name" value="PAP_assoc"/>
    <property type="match status" value="1"/>
</dbReference>
<evidence type="ECO:0000259" key="6">
    <source>
        <dbReference type="Pfam" id="PF03828"/>
    </source>
</evidence>
<feature type="compositionally biased region" description="Basic residues" evidence="5">
    <location>
        <begin position="33"/>
        <end position="51"/>
    </location>
</feature>
<sequence length="541" mass="60625">MNPESEHQSNAPDKTAKGPTSEENVYSADPSRKRIRRGAIKRHIKKTRKPASKYNCDGSIIKEWRPPSQQTGTPWLESTPSSLQIEFQLDREILSFYDWAKPQEFENIVRRDLVERLSTAFQTRYAGIEIHTFGSFASGIYLPIADIDLVLLSDKFRRTGMCSFGERKGKINAISDFLESTNIAVPDSIECVAHARVPILKFVDRVTGLRVDLSFDNNSGLIANETFQTWKEQFPIMPAILLVVKQFLLIRGLNEVRTGGLGGFSVTCLVTSLLQHLPKGHMQLNAGSILMEFFNFYGNKFQYNQVAICLDPPGYFSKKSLGNPDRLTIEDPNNADNDISGGARAIDLILGTFARAHTTLKNRMEHLALVRGPSKSILGPIIAANFEKYTEQRNQLRRVFMAEKRFAGHRVPPPPPSEPYHVSGVHSAPPSLPVGPPLIRTPVTSVQRTINNARKSKDARAEPEDISDGYSSDTKLVKPRKARVGRHARRWRAARMKCLRPDLKNLPSSITVKQALWHGGYATNGEMKRDLSSRERSQAAV</sequence>
<evidence type="ECO:0000256" key="2">
    <source>
        <dbReference type="ARBA" id="ARBA00012388"/>
    </source>
</evidence>
<evidence type="ECO:0000313" key="8">
    <source>
        <dbReference type="EMBL" id="KAJ5283463.1"/>
    </source>
</evidence>
<evidence type="ECO:0000256" key="1">
    <source>
        <dbReference type="ARBA" id="ARBA00008593"/>
    </source>
</evidence>
<feature type="region of interest" description="Disordered" evidence="5">
    <location>
        <begin position="1"/>
        <end position="53"/>
    </location>
</feature>
<dbReference type="CDD" id="cd05402">
    <property type="entry name" value="NT_PAP_TUTase"/>
    <property type="match status" value="1"/>
</dbReference>
<name>A0ABQ8WWV8_PENCH</name>
<dbReference type="Proteomes" id="UP001220256">
    <property type="component" value="Unassembled WGS sequence"/>
</dbReference>
<keyword evidence="9" id="KW-1185">Reference proteome</keyword>
<dbReference type="InterPro" id="IPR002058">
    <property type="entry name" value="PAP_assoc"/>
</dbReference>
<dbReference type="InterPro" id="IPR043519">
    <property type="entry name" value="NT_sf"/>
</dbReference>
<evidence type="ECO:0000313" key="9">
    <source>
        <dbReference type="Proteomes" id="UP001220256"/>
    </source>
</evidence>
<dbReference type="PANTHER" id="PTHR23092:SF15">
    <property type="entry name" value="INACTIVE NON-CANONICAL POLY(A) RNA POLYMERASE PROTEIN TRF4-2-RELATED"/>
    <property type="match status" value="1"/>
</dbReference>
<evidence type="ECO:0000259" key="7">
    <source>
        <dbReference type="Pfam" id="PF22600"/>
    </source>
</evidence>
<keyword evidence="3" id="KW-0479">Metal-binding</keyword>
<reference evidence="8 9" key="1">
    <citation type="journal article" date="2023" name="IMA Fungus">
        <title>Comparative genomic study of the Penicillium genus elucidates a diverse pangenome and 15 lateral gene transfer events.</title>
        <authorList>
            <person name="Petersen C."/>
            <person name="Sorensen T."/>
            <person name="Nielsen M.R."/>
            <person name="Sondergaard T.E."/>
            <person name="Sorensen J.L."/>
            <person name="Fitzpatrick D.A."/>
            <person name="Frisvad J.C."/>
            <person name="Nielsen K.L."/>
        </authorList>
    </citation>
    <scope>NUCLEOTIDE SEQUENCE [LARGE SCALE GENOMIC DNA]</scope>
    <source>
        <strain evidence="8 9">IBT 3361</strain>
    </source>
</reference>
<keyword evidence="4" id="KW-0460">Magnesium</keyword>
<protein>
    <recommendedName>
        <fullName evidence="2">polynucleotide adenylyltransferase</fullName>
        <ecNumber evidence="2">2.7.7.19</ecNumber>
    </recommendedName>
</protein>
<organism evidence="8 9">
    <name type="scientific">Penicillium chrysogenum</name>
    <name type="common">Penicillium notatum</name>
    <dbReference type="NCBI Taxonomy" id="5076"/>
    <lineage>
        <taxon>Eukaryota</taxon>
        <taxon>Fungi</taxon>
        <taxon>Dikarya</taxon>
        <taxon>Ascomycota</taxon>
        <taxon>Pezizomycotina</taxon>
        <taxon>Eurotiomycetes</taxon>
        <taxon>Eurotiomycetidae</taxon>
        <taxon>Eurotiales</taxon>
        <taxon>Aspergillaceae</taxon>
        <taxon>Penicillium</taxon>
        <taxon>Penicillium chrysogenum species complex</taxon>
    </lineage>
</organism>
<evidence type="ECO:0000256" key="5">
    <source>
        <dbReference type="SAM" id="MobiDB-lite"/>
    </source>
</evidence>
<dbReference type="InterPro" id="IPR054708">
    <property type="entry name" value="MTPAP-like_central"/>
</dbReference>
<dbReference type="Gene3D" id="3.30.460.10">
    <property type="entry name" value="Beta Polymerase, domain 2"/>
    <property type="match status" value="1"/>
</dbReference>